<keyword evidence="4" id="KW-0788">Thiol protease</keyword>
<dbReference type="PANTHER" id="PTHR10183:SF379">
    <property type="entry name" value="CALPAIN-5"/>
    <property type="match status" value="1"/>
</dbReference>
<comment type="caution">
    <text evidence="8">The sequence shown here is derived from an EMBL/GenBank/DDBJ whole genome shotgun (WGS) entry which is preliminary data.</text>
</comment>
<sequence length="522" mass="60298">MATITGGFPERISLKSELSAMYNKGRANNKEAVPQSFSEQEVWKKLIEYSKNGYFIGASCDYSDMSNSSGNNNEQQLQMSRGGIVMKHAYSIIKVKEELNQRLILLQNPWGTVQWQGKWSINSRNWNETKYVSKFGKPNKDDSQFYMSIDEFVSEFDSIFICKIIPSNWETHEITGEWSFINSQGFETRKIHNKSPQYKVVVTEDNTKIAIILKQHKKRLNPNYYQMQRQGSGFLHPNVSSTNLQSSLYLINQKQTGNQMQNTSQKQIDQFGKTLRSRPNLQPLPSEDRKFREEMINILFQLPSIKEYLNLNFFVVNPSISNVQQKKTRQSITKVMHQIKQSQASAELQPQMPRQSGAKMSAWKQARLSTASVQINDSRIYGTIYPRQVLVMNPKFLNSASIERECILNKGVYSIVPVCLKTRAEIIKKEFQEYLNKLPASNQEQILEFLNNNQSSTQLLPNSKSSKFIQRKSVARSQRRLSGIKRNYFDNIIIPHDFECTEFTLIVYSSAHIILEPIESID</sequence>
<feature type="active site" evidence="5">
    <location>
        <position position="108"/>
    </location>
</feature>
<dbReference type="GO" id="GO:0004198">
    <property type="term" value="F:calcium-dependent cysteine-type endopeptidase activity"/>
    <property type="evidence" value="ECO:0007669"/>
    <property type="project" value="InterPro"/>
</dbReference>
<evidence type="ECO:0000256" key="2">
    <source>
        <dbReference type="ARBA" id="ARBA00022670"/>
    </source>
</evidence>
<dbReference type="Pfam" id="PF00648">
    <property type="entry name" value="Peptidase_C2"/>
    <property type="match status" value="1"/>
</dbReference>
<evidence type="ECO:0000256" key="3">
    <source>
        <dbReference type="ARBA" id="ARBA00022801"/>
    </source>
</evidence>
<dbReference type="Proteomes" id="UP000324800">
    <property type="component" value="Unassembled WGS sequence"/>
</dbReference>
<evidence type="ECO:0000256" key="1">
    <source>
        <dbReference type="ARBA" id="ARBA00007623"/>
    </source>
</evidence>
<dbReference type="AlphaFoldDB" id="A0A5J4W1I5"/>
<reference evidence="8 9" key="1">
    <citation type="submission" date="2019-03" db="EMBL/GenBank/DDBJ databases">
        <title>Single cell metagenomics reveals metabolic interactions within the superorganism composed of flagellate Streblomastix strix and complex community of Bacteroidetes bacteria on its surface.</title>
        <authorList>
            <person name="Treitli S.C."/>
            <person name="Kolisko M."/>
            <person name="Husnik F."/>
            <person name="Keeling P."/>
            <person name="Hampl V."/>
        </authorList>
    </citation>
    <scope>NUCLEOTIDE SEQUENCE [LARGE SCALE GENOMIC DNA]</scope>
    <source>
        <strain evidence="8">ST1C</strain>
    </source>
</reference>
<name>A0A5J4W1I5_9EUKA</name>
<keyword evidence="2 8" id="KW-0645">Protease</keyword>
<dbReference type="GO" id="GO:0006508">
    <property type="term" value="P:proteolysis"/>
    <property type="evidence" value="ECO:0007669"/>
    <property type="project" value="UniProtKB-KW"/>
</dbReference>
<evidence type="ECO:0000256" key="5">
    <source>
        <dbReference type="PIRSR" id="PIRSR622684-1"/>
    </source>
</evidence>
<feature type="domain" description="Calpain catalytic" evidence="7">
    <location>
        <begin position="1"/>
        <end position="165"/>
    </location>
</feature>
<accession>A0A5J4W1I5</accession>
<evidence type="ECO:0000313" key="8">
    <source>
        <dbReference type="EMBL" id="KAA6388715.1"/>
    </source>
</evidence>
<feature type="active site" evidence="5">
    <location>
        <position position="88"/>
    </location>
</feature>
<organism evidence="8 9">
    <name type="scientific">Streblomastix strix</name>
    <dbReference type="NCBI Taxonomy" id="222440"/>
    <lineage>
        <taxon>Eukaryota</taxon>
        <taxon>Metamonada</taxon>
        <taxon>Preaxostyla</taxon>
        <taxon>Oxymonadida</taxon>
        <taxon>Streblomastigidae</taxon>
        <taxon>Streblomastix</taxon>
    </lineage>
</organism>
<evidence type="ECO:0000256" key="4">
    <source>
        <dbReference type="ARBA" id="ARBA00022807"/>
    </source>
</evidence>
<evidence type="ECO:0000259" key="7">
    <source>
        <dbReference type="PROSITE" id="PS50203"/>
    </source>
</evidence>
<comment type="caution">
    <text evidence="6">Lacks conserved residue(s) required for the propagation of feature annotation.</text>
</comment>
<dbReference type="SUPFAM" id="SSF54001">
    <property type="entry name" value="Cysteine proteinases"/>
    <property type="match status" value="1"/>
</dbReference>
<dbReference type="Gene3D" id="3.90.70.10">
    <property type="entry name" value="Cysteine proteinases"/>
    <property type="match status" value="1"/>
</dbReference>
<dbReference type="InterPro" id="IPR001300">
    <property type="entry name" value="Peptidase_C2_calpain_cat"/>
</dbReference>
<keyword evidence="3" id="KW-0378">Hydrolase</keyword>
<comment type="similarity">
    <text evidence="1">Belongs to the peptidase C2 family.</text>
</comment>
<gene>
    <name evidence="8" type="ORF">EZS28_015759</name>
</gene>
<proteinExistence type="inferred from homology"/>
<dbReference type="EMBL" id="SNRW01003871">
    <property type="protein sequence ID" value="KAA6388715.1"/>
    <property type="molecule type" value="Genomic_DNA"/>
</dbReference>
<protein>
    <submittedName>
        <fullName evidence="8">Putative Calpain-type cysteine protease ADL1</fullName>
    </submittedName>
</protein>
<dbReference type="OrthoDB" id="424753at2759"/>
<dbReference type="PANTHER" id="PTHR10183">
    <property type="entry name" value="CALPAIN"/>
    <property type="match status" value="1"/>
</dbReference>
<evidence type="ECO:0000256" key="6">
    <source>
        <dbReference type="PROSITE-ProRule" id="PRU00239"/>
    </source>
</evidence>
<evidence type="ECO:0000313" key="9">
    <source>
        <dbReference type="Proteomes" id="UP000324800"/>
    </source>
</evidence>
<dbReference type="InterPro" id="IPR038765">
    <property type="entry name" value="Papain-like_cys_pep_sf"/>
</dbReference>
<dbReference type="InterPro" id="IPR022684">
    <property type="entry name" value="Calpain_cysteine_protease"/>
</dbReference>
<dbReference type="PROSITE" id="PS50203">
    <property type="entry name" value="CALPAIN_CAT"/>
    <property type="match status" value="1"/>
</dbReference>